<evidence type="ECO:0000256" key="2">
    <source>
        <dbReference type="ARBA" id="ARBA00023002"/>
    </source>
</evidence>
<dbReference type="EMBL" id="JAAVUN010000025">
    <property type="protein sequence ID" value="NKE10448.1"/>
    <property type="molecule type" value="Genomic_DNA"/>
</dbReference>
<dbReference type="AlphaFoldDB" id="A0A846TML0"/>
<dbReference type="RefSeq" id="WP_119933480.1">
    <property type="nucleotide sequence ID" value="NZ_JAAVUN010000025.1"/>
</dbReference>
<evidence type="ECO:0000256" key="1">
    <source>
        <dbReference type="ARBA" id="ARBA00022857"/>
    </source>
</evidence>
<dbReference type="Gene3D" id="3.90.180.10">
    <property type="entry name" value="Medium-chain alcohol dehydrogenases, catalytic domain"/>
    <property type="match status" value="1"/>
</dbReference>
<dbReference type="NCBIfam" id="TIGR02824">
    <property type="entry name" value="quinone_pig3"/>
    <property type="match status" value="1"/>
</dbReference>
<feature type="domain" description="Enoyl reductase (ER)" evidence="3">
    <location>
        <begin position="10"/>
        <end position="325"/>
    </location>
</feature>
<dbReference type="CDD" id="cd05276">
    <property type="entry name" value="p53_inducible_oxidoreductase"/>
    <property type="match status" value="1"/>
</dbReference>
<dbReference type="InterPro" id="IPR014189">
    <property type="entry name" value="Quinone_OxRdtase_PIG3"/>
</dbReference>
<sequence>MRAVVDTTPGGPEVLTVTEQPVPTMRPDGIRIQVTAAGINRADVLQRTGNYKIPEGASKIFGLEVSGIVTEVGPDVDPESNVKVGDPVCALLDSGGYAQEVVAPATNVVPVPEGTDLEEAAGLPEVLATVWSNIFMEAQAKPEQTVLVHGGSGGIGTAAIQMCRGFGMTVLSTVSGQAKAEYVQSLGAVPIRYDLQDFTHAVQELTDDRGADVILDVVGAKYLESNLKALAKDGRLVVIGLQGGRRAEIDLASVMGRRLHLMGTTLRARPQDQKAQIMAQVHQHVWPLVERGDIRVRIDRRFSLEDVAQAHEYFDSGTHMGKVLLIP</sequence>
<dbReference type="SMART" id="SM00829">
    <property type="entry name" value="PKS_ER"/>
    <property type="match status" value="1"/>
</dbReference>
<dbReference type="InterPro" id="IPR013149">
    <property type="entry name" value="ADH-like_C"/>
</dbReference>
<dbReference type="GO" id="GO:0070402">
    <property type="term" value="F:NADPH binding"/>
    <property type="evidence" value="ECO:0007669"/>
    <property type="project" value="TreeGrafter"/>
</dbReference>
<organism evidence="4 5">
    <name type="scientific">Kocuria subflava</name>
    <dbReference type="NCBI Taxonomy" id="1736139"/>
    <lineage>
        <taxon>Bacteria</taxon>
        <taxon>Bacillati</taxon>
        <taxon>Actinomycetota</taxon>
        <taxon>Actinomycetes</taxon>
        <taxon>Micrococcales</taxon>
        <taxon>Micrococcaceae</taxon>
        <taxon>Kocuria</taxon>
    </lineage>
</organism>
<dbReference type="InterPro" id="IPR036291">
    <property type="entry name" value="NAD(P)-bd_dom_sf"/>
</dbReference>
<comment type="caution">
    <text evidence="4">The sequence shown here is derived from an EMBL/GenBank/DDBJ whole genome shotgun (WGS) entry which is preliminary data.</text>
</comment>
<dbReference type="PANTHER" id="PTHR48106">
    <property type="entry name" value="QUINONE OXIDOREDUCTASE PIG3-RELATED"/>
    <property type="match status" value="1"/>
</dbReference>
<dbReference type="PANTHER" id="PTHR48106:SF8">
    <property type="entry name" value="OS02G0805600 PROTEIN"/>
    <property type="match status" value="1"/>
</dbReference>
<proteinExistence type="predicted"/>
<dbReference type="SUPFAM" id="SSF51735">
    <property type="entry name" value="NAD(P)-binding Rossmann-fold domains"/>
    <property type="match status" value="1"/>
</dbReference>
<dbReference type="InterPro" id="IPR020843">
    <property type="entry name" value="ER"/>
</dbReference>
<accession>A0A846TML0</accession>
<protein>
    <submittedName>
        <fullName evidence="4">NAD(P)H-quinone oxidoreductase</fullName>
    </submittedName>
</protein>
<gene>
    <name evidence="4" type="ORF">GTW58_11010</name>
</gene>
<dbReference type="Pfam" id="PF08240">
    <property type="entry name" value="ADH_N"/>
    <property type="match status" value="1"/>
</dbReference>
<keyword evidence="5" id="KW-1185">Reference proteome</keyword>
<evidence type="ECO:0000313" key="4">
    <source>
        <dbReference type="EMBL" id="NKE10448.1"/>
    </source>
</evidence>
<dbReference type="GO" id="GO:0016651">
    <property type="term" value="F:oxidoreductase activity, acting on NAD(P)H"/>
    <property type="evidence" value="ECO:0007669"/>
    <property type="project" value="TreeGrafter"/>
</dbReference>
<name>A0A846TML0_9MICC</name>
<dbReference type="Pfam" id="PF00107">
    <property type="entry name" value="ADH_zinc_N"/>
    <property type="match status" value="1"/>
</dbReference>
<dbReference type="Proteomes" id="UP000521379">
    <property type="component" value="Unassembled WGS sequence"/>
</dbReference>
<dbReference type="InterPro" id="IPR013154">
    <property type="entry name" value="ADH-like_N"/>
</dbReference>
<keyword evidence="2" id="KW-0560">Oxidoreductase</keyword>
<evidence type="ECO:0000259" key="3">
    <source>
        <dbReference type="SMART" id="SM00829"/>
    </source>
</evidence>
<dbReference type="InterPro" id="IPR011032">
    <property type="entry name" value="GroES-like_sf"/>
</dbReference>
<keyword evidence="1" id="KW-0521">NADP</keyword>
<evidence type="ECO:0000313" key="5">
    <source>
        <dbReference type="Proteomes" id="UP000521379"/>
    </source>
</evidence>
<dbReference type="Gene3D" id="3.40.50.720">
    <property type="entry name" value="NAD(P)-binding Rossmann-like Domain"/>
    <property type="match status" value="1"/>
</dbReference>
<reference evidence="4 5" key="1">
    <citation type="submission" date="2020-02" db="EMBL/GenBank/DDBJ databases">
        <authorList>
            <person name="Sun Q."/>
        </authorList>
    </citation>
    <scope>NUCLEOTIDE SEQUENCE [LARGE SCALE GENOMIC DNA]</scope>
    <source>
        <strain evidence="4 5">YIM 13062</strain>
    </source>
</reference>
<dbReference type="SUPFAM" id="SSF50129">
    <property type="entry name" value="GroES-like"/>
    <property type="match status" value="1"/>
</dbReference>